<sequence>MAPKAGLKLRLRFAWSNQNPSKSPEAHVVHHVLTSIWLGRYRLCSERTNLTCQLYLPLIYQALRCRCQNILARVCVIIMNNRNNIFNQLVSATPKWILYKYISTCFPFIQV</sequence>
<organism evidence="1">
    <name type="scientific">Arundo donax</name>
    <name type="common">Giant reed</name>
    <name type="synonym">Donax arundinaceus</name>
    <dbReference type="NCBI Taxonomy" id="35708"/>
    <lineage>
        <taxon>Eukaryota</taxon>
        <taxon>Viridiplantae</taxon>
        <taxon>Streptophyta</taxon>
        <taxon>Embryophyta</taxon>
        <taxon>Tracheophyta</taxon>
        <taxon>Spermatophyta</taxon>
        <taxon>Magnoliopsida</taxon>
        <taxon>Liliopsida</taxon>
        <taxon>Poales</taxon>
        <taxon>Poaceae</taxon>
        <taxon>PACMAD clade</taxon>
        <taxon>Arundinoideae</taxon>
        <taxon>Arundineae</taxon>
        <taxon>Arundo</taxon>
    </lineage>
</organism>
<reference evidence="1" key="2">
    <citation type="journal article" date="2015" name="Data Brief">
        <title>Shoot transcriptome of the giant reed, Arundo donax.</title>
        <authorList>
            <person name="Barrero R.A."/>
            <person name="Guerrero F.D."/>
            <person name="Moolhuijzen P."/>
            <person name="Goolsby J.A."/>
            <person name="Tidwell J."/>
            <person name="Bellgard S.E."/>
            <person name="Bellgard M.I."/>
        </authorList>
    </citation>
    <scope>NUCLEOTIDE SEQUENCE</scope>
    <source>
        <tissue evidence="1">Shoot tissue taken approximately 20 cm above the soil surface</tissue>
    </source>
</reference>
<name>A0A0A9GE01_ARUDO</name>
<reference evidence="1" key="1">
    <citation type="submission" date="2014-09" db="EMBL/GenBank/DDBJ databases">
        <authorList>
            <person name="Magalhaes I.L.F."/>
            <person name="Oliveira U."/>
            <person name="Santos F.R."/>
            <person name="Vidigal T.H.D.A."/>
            <person name="Brescovit A.D."/>
            <person name="Santos A.J."/>
        </authorList>
    </citation>
    <scope>NUCLEOTIDE SEQUENCE</scope>
    <source>
        <tissue evidence="1">Shoot tissue taken approximately 20 cm above the soil surface</tissue>
    </source>
</reference>
<dbReference type="EMBL" id="GBRH01177110">
    <property type="protein sequence ID" value="JAE20786.1"/>
    <property type="molecule type" value="Transcribed_RNA"/>
</dbReference>
<proteinExistence type="predicted"/>
<dbReference type="AlphaFoldDB" id="A0A0A9GE01"/>
<accession>A0A0A9GE01</accession>
<evidence type="ECO:0000313" key="1">
    <source>
        <dbReference type="EMBL" id="JAE20786.1"/>
    </source>
</evidence>
<protein>
    <submittedName>
        <fullName evidence="1">Uncharacterized protein</fullName>
    </submittedName>
</protein>